<accession>A0AA46S2S8</accession>
<proteinExistence type="predicted"/>
<organism evidence="1 2">
    <name type="scientific">Acinetobacter ursingii</name>
    <dbReference type="NCBI Taxonomy" id="108980"/>
    <lineage>
        <taxon>Bacteria</taxon>
        <taxon>Pseudomonadati</taxon>
        <taxon>Pseudomonadota</taxon>
        <taxon>Gammaproteobacteria</taxon>
        <taxon>Moraxellales</taxon>
        <taxon>Moraxellaceae</taxon>
        <taxon>Acinetobacter</taxon>
    </lineage>
</organism>
<reference evidence="1" key="1">
    <citation type="journal article" date="2022" name="J Glob Antimicrob Resist">
        <title>Comparative analysis of IMP-4- and OXA-58-containing plasmids of three carbapenemase-producing Acinetobacter ursingii strains in the Netherlands.</title>
        <authorList>
            <person name="Hendrickx A.P.A."/>
            <person name="Schade R.P."/>
            <person name="Landman F."/>
            <person name="Bosch T."/>
            <person name="Schouls L.M."/>
            <person name="van Dijk K."/>
        </authorList>
    </citation>
    <scope>NUCLEOTIDE SEQUENCE</scope>
    <source>
        <strain evidence="1">RIVM_C010559</strain>
    </source>
</reference>
<dbReference type="EMBL" id="CP089051">
    <property type="protein sequence ID" value="UYF70949.1"/>
    <property type="molecule type" value="Genomic_DNA"/>
</dbReference>
<protein>
    <submittedName>
        <fullName evidence="1">Uncharacterized protein</fullName>
    </submittedName>
</protein>
<name>A0AA46S2S8_9GAMM</name>
<evidence type="ECO:0000313" key="1">
    <source>
        <dbReference type="EMBL" id="UYF70949.1"/>
    </source>
</evidence>
<gene>
    <name evidence="1" type="ORF">LSO60_11845</name>
</gene>
<sequence length="58" mass="6673">MNHNYEKILLFSTTILLLGGCDKINEFQLNYQVSECLATLTVSCTDMRIEQTIFQVLD</sequence>
<evidence type="ECO:0000313" key="2">
    <source>
        <dbReference type="Proteomes" id="UP001164064"/>
    </source>
</evidence>
<dbReference type="RefSeq" id="WP_263512285.1">
    <property type="nucleotide sequence ID" value="NZ_CP089051.1"/>
</dbReference>
<dbReference type="AlphaFoldDB" id="A0AA46S2S8"/>
<dbReference type="Proteomes" id="UP001164064">
    <property type="component" value="Chromosome"/>
</dbReference>
<dbReference type="PROSITE" id="PS51257">
    <property type="entry name" value="PROKAR_LIPOPROTEIN"/>
    <property type="match status" value="1"/>
</dbReference>